<gene>
    <name evidence="2" type="ORF">CUNI_LOCUS2960</name>
</gene>
<dbReference type="AlphaFoldDB" id="A0A8S3YPC3"/>
<dbReference type="Gene3D" id="2.80.10.50">
    <property type="match status" value="1"/>
</dbReference>
<dbReference type="GO" id="GO:0008083">
    <property type="term" value="F:growth factor activity"/>
    <property type="evidence" value="ECO:0007669"/>
    <property type="project" value="InterPro"/>
</dbReference>
<evidence type="ECO:0000313" key="2">
    <source>
        <dbReference type="EMBL" id="CAG5117402.1"/>
    </source>
</evidence>
<feature type="non-terminal residue" evidence="2">
    <location>
        <position position="1"/>
    </location>
</feature>
<dbReference type="Proteomes" id="UP000678393">
    <property type="component" value="Unassembled WGS sequence"/>
</dbReference>
<comment type="similarity">
    <text evidence="1">Belongs to the heparin-binding growth factors family.</text>
</comment>
<dbReference type="Pfam" id="PF00167">
    <property type="entry name" value="FGF"/>
    <property type="match status" value="1"/>
</dbReference>
<evidence type="ECO:0000256" key="1">
    <source>
        <dbReference type="ARBA" id="ARBA00007936"/>
    </source>
</evidence>
<proteinExistence type="inferred from homology"/>
<dbReference type="CDD" id="cd23307">
    <property type="entry name" value="beta-trefoil_FGF8-like"/>
    <property type="match status" value="1"/>
</dbReference>
<organism evidence="2 3">
    <name type="scientific">Candidula unifasciata</name>
    <dbReference type="NCBI Taxonomy" id="100452"/>
    <lineage>
        <taxon>Eukaryota</taxon>
        <taxon>Metazoa</taxon>
        <taxon>Spiralia</taxon>
        <taxon>Lophotrochozoa</taxon>
        <taxon>Mollusca</taxon>
        <taxon>Gastropoda</taxon>
        <taxon>Heterobranchia</taxon>
        <taxon>Euthyneura</taxon>
        <taxon>Panpulmonata</taxon>
        <taxon>Eupulmonata</taxon>
        <taxon>Stylommatophora</taxon>
        <taxon>Helicina</taxon>
        <taxon>Helicoidea</taxon>
        <taxon>Geomitridae</taxon>
        <taxon>Candidula</taxon>
    </lineage>
</organism>
<dbReference type="InterPro" id="IPR002209">
    <property type="entry name" value="Fibroblast_GF_fam"/>
</dbReference>
<accession>A0A8S3YPC3</accession>
<protein>
    <submittedName>
        <fullName evidence="2">Uncharacterized protein</fullName>
    </submittedName>
</protein>
<dbReference type="PANTHER" id="PTHR11486">
    <property type="entry name" value="FIBROBLAST GROWTH FACTOR"/>
    <property type="match status" value="1"/>
</dbReference>
<dbReference type="SUPFAM" id="SSF50353">
    <property type="entry name" value="Cytokine"/>
    <property type="match status" value="1"/>
</dbReference>
<dbReference type="InterPro" id="IPR008996">
    <property type="entry name" value="IL1/FGF"/>
</dbReference>
<evidence type="ECO:0000313" key="3">
    <source>
        <dbReference type="Proteomes" id="UP000678393"/>
    </source>
</evidence>
<comment type="caution">
    <text evidence="2">The sequence shown here is derived from an EMBL/GenBank/DDBJ whole genome shotgun (WGS) entry which is preliminary data.</text>
</comment>
<keyword evidence="3" id="KW-1185">Reference proteome</keyword>
<name>A0A8S3YPC3_9EUPU</name>
<dbReference type="OrthoDB" id="6157230at2759"/>
<dbReference type="EMBL" id="CAJHNH020000400">
    <property type="protein sequence ID" value="CAG5117402.1"/>
    <property type="molecule type" value="Genomic_DNA"/>
</dbReference>
<sequence length="189" mass="21849">VDASVANLINISTFGKLSGGTSLIKPYQLRSGCNDQYIVMDFKRKLNANGLFGDPMTKLNFMSDPSGSGSIRIKGDAVRKFLCFSRNGRLINRTNGGSSRCKFYEEPHQNYIKLQSVANAKWYVGFKKSGKKMKGYARKDRWMREKCFMFIKSEFNTTHTRPKTERFLEAKVEKLQKTYHLQDKYRGRR</sequence>
<reference evidence="2" key="1">
    <citation type="submission" date="2021-04" db="EMBL/GenBank/DDBJ databases">
        <authorList>
            <consortium name="Molecular Ecology Group"/>
        </authorList>
    </citation>
    <scope>NUCLEOTIDE SEQUENCE</scope>
</reference>
<dbReference type="SMART" id="SM00442">
    <property type="entry name" value="FGF"/>
    <property type="match status" value="1"/>
</dbReference>